<dbReference type="SUPFAM" id="SSF52540">
    <property type="entry name" value="P-loop containing nucleoside triphosphate hydrolases"/>
    <property type="match status" value="2"/>
</dbReference>
<evidence type="ECO:0000256" key="2">
    <source>
        <dbReference type="ARBA" id="ARBA00005417"/>
    </source>
</evidence>
<name>A0A930VVB1_9ACTN</name>
<proteinExistence type="inferred from homology"/>
<evidence type="ECO:0000256" key="4">
    <source>
        <dbReference type="ARBA" id="ARBA00022475"/>
    </source>
</evidence>
<dbReference type="GO" id="GO:0005524">
    <property type="term" value="F:ATP binding"/>
    <property type="evidence" value="ECO:0007669"/>
    <property type="project" value="UniProtKB-KW"/>
</dbReference>
<evidence type="ECO:0000256" key="9">
    <source>
        <dbReference type="ARBA" id="ARBA00023136"/>
    </source>
</evidence>
<dbReference type="InterPro" id="IPR017871">
    <property type="entry name" value="ABC_transporter-like_CS"/>
</dbReference>
<dbReference type="PANTHER" id="PTHR43553:SF23">
    <property type="entry name" value="ABC TRANSPORTER ATP-BINDING COMPONENT"/>
    <property type="match status" value="1"/>
</dbReference>
<evidence type="ECO:0000256" key="5">
    <source>
        <dbReference type="ARBA" id="ARBA00022737"/>
    </source>
</evidence>
<dbReference type="Gene3D" id="3.40.50.300">
    <property type="entry name" value="P-loop containing nucleotide triphosphate hydrolases"/>
    <property type="match status" value="2"/>
</dbReference>
<dbReference type="InterPro" id="IPR003593">
    <property type="entry name" value="AAA+_ATPase"/>
</dbReference>
<keyword evidence="8" id="KW-1278">Translocase</keyword>
<gene>
    <name evidence="12" type="ORF">HXK26_00735</name>
</gene>
<evidence type="ECO:0000313" key="12">
    <source>
        <dbReference type="EMBL" id="MBF4807211.1"/>
    </source>
</evidence>
<comment type="subcellular location">
    <subcellularLocation>
        <location evidence="1">Cell membrane</location>
        <topology evidence="1">Peripheral membrane protein</topology>
    </subcellularLocation>
</comment>
<evidence type="ECO:0000256" key="8">
    <source>
        <dbReference type="ARBA" id="ARBA00022967"/>
    </source>
</evidence>
<evidence type="ECO:0000256" key="1">
    <source>
        <dbReference type="ARBA" id="ARBA00004202"/>
    </source>
</evidence>
<accession>A0A930VVB1</accession>
<dbReference type="GO" id="GO:0016887">
    <property type="term" value="F:ATP hydrolysis activity"/>
    <property type="evidence" value="ECO:0007669"/>
    <property type="project" value="InterPro"/>
</dbReference>
<keyword evidence="6" id="KW-0547">Nucleotide-binding</keyword>
<keyword evidence="9" id="KW-0472">Membrane</keyword>
<dbReference type="GO" id="GO:0042626">
    <property type="term" value="F:ATPase-coupled transmembrane transporter activity"/>
    <property type="evidence" value="ECO:0007669"/>
    <property type="project" value="TreeGrafter"/>
</dbReference>
<keyword evidence="5" id="KW-0677">Repeat</keyword>
<protein>
    <submittedName>
        <fullName evidence="12">ABC transporter ATP-binding protein</fullName>
    </submittedName>
</protein>
<evidence type="ECO:0000313" key="13">
    <source>
        <dbReference type="Proteomes" id="UP000698335"/>
    </source>
</evidence>
<feature type="domain" description="ABC transporter" evidence="11">
    <location>
        <begin position="7"/>
        <end position="266"/>
    </location>
</feature>
<dbReference type="Proteomes" id="UP000698335">
    <property type="component" value="Unassembled WGS sequence"/>
</dbReference>
<comment type="caution">
    <text evidence="12">The sequence shown here is derived from an EMBL/GenBank/DDBJ whole genome shotgun (WGS) entry which is preliminary data.</text>
</comment>
<evidence type="ECO:0000256" key="6">
    <source>
        <dbReference type="ARBA" id="ARBA00022741"/>
    </source>
</evidence>
<dbReference type="CDD" id="cd03225">
    <property type="entry name" value="ABC_cobalt_CbiO_domain1"/>
    <property type="match status" value="1"/>
</dbReference>
<evidence type="ECO:0000256" key="3">
    <source>
        <dbReference type="ARBA" id="ARBA00022448"/>
    </source>
</evidence>
<dbReference type="AlphaFoldDB" id="A0A930VVB1"/>
<keyword evidence="4" id="KW-1003">Cell membrane</keyword>
<dbReference type="PROSITE" id="PS00211">
    <property type="entry name" value="ABC_TRANSPORTER_1"/>
    <property type="match status" value="2"/>
</dbReference>
<evidence type="ECO:0000256" key="7">
    <source>
        <dbReference type="ARBA" id="ARBA00022840"/>
    </source>
</evidence>
<dbReference type="InterPro" id="IPR050095">
    <property type="entry name" value="ECF_ABC_transporter_ATP-bd"/>
</dbReference>
<keyword evidence="7 12" id="KW-0067">ATP-binding</keyword>
<evidence type="ECO:0000259" key="11">
    <source>
        <dbReference type="PROSITE" id="PS50893"/>
    </source>
</evidence>
<organism evidence="12 13">
    <name type="scientific">Lancefieldella rimae</name>
    <dbReference type="NCBI Taxonomy" id="1383"/>
    <lineage>
        <taxon>Bacteria</taxon>
        <taxon>Bacillati</taxon>
        <taxon>Actinomycetota</taxon>
        <taxon>Coriobacteriia</taxon>
        <taxon>Coriobacteriales</taxon>
        <taxon>Atopobiaceae</taxon>
        <taxon>Lancefieldella</taxon>
    </lineage>
</organism>
<comment type="similarity">
    <text evidence="2">Belongs to the ABC transporter superfamily.</text>
</comment>
<dbReference type="InterPro" id="IPR003439">
    <property type="entry name" value="ABC_transporter-like_ATP-bd"/>
</dbReference>
<reference evidence="12" key="1">
    <citation type="submission" date="2020-04" db="EMBL/GenBank/DDBJ databases">
        <title>Deep metagenomics examines the oral microbiome during advanced dental caries in children, revealing novel taxa and co-occurrences with host molecules.</title>
        <authorList>
            <person name="Baker J.L."/>
            <person name="Morton J.T."/>
            <person name="Dinis M."/>
            <person name="Alvarez R."/>
            <person name="Tran N.C."/>
            <person name="Knight R."/>
            <person name="Edlund A."/>
        </authorList>
    </citation>
    <scope>NUCLEOTIDE SEQUENCE</scope>
    <source>
        <strain evidence="12">JCVI_38_bin.5</strain>
    </source>
</reference>
<dbReference type="EMBL" id="JABZGW010000011">
    <property type="protein sequence ID" value="MBF4807211.1"/>
    <property type="molecule type" value="Genomic_DNA"/>
</dbReference>
<keyword evidence="3" id="KW-0813">Transport</keyword>
<evidence type="ECO:0000256" key="10">
    <source>
        <dbReference type="ARBA" id="ARBA00025157"/>
    </source>
</evidence>
<dbReference type="PROSITE" id="PS50893">
    <property type="entry name" value="ABC_TRANSPORTER_2"/>
    <property type="match status" value="2"/>
</dbReference>
<dbReference type="PANTHER" id="PTHR43553">
    <property type="entry name" value="HEAVY METAL TRANSPORTER"/>
    <property type="match status" value="1"/>
</dbReference>
<comment type="function">
    <text evidence="10">Probably part of an ABC transporter complex. Responsible for energy coupling to the transport system.</text>
</comment>
<dbReference type="GO" id="GO:0043190">
    <property type="term" value="C:ATP-binding cassette (ABC) transporter complex"/>
    <property type="evidence" value="ECO:0007669"/>
    <property type="project" value="TreeGrafter"/>
</dbReference>
<dbReference type="Pfam" id="PF00005">
    <property type="entry name" value="ABC_tran"/>
    <property type="match status" value="2"/>
</dbReference>
<dbReference type="InterPro" id="IPR015856">
    <property type="entry name" value="ABC_transpr_CbiO/EcfA_su"/>
</dbReference>
<sequence length="493" mass="53627">MRGTETVALKNVSFYYLDESELSDETSADSEVSAGRYESTESCVQDICLNIPAGSCTVLCGRSGSGKSTVLRLIDGLAGTFFPGEKSGVVLVHGTDVFDLSPRNRTKSIGVVTQDPRSQFFMGTVGDEIAFSLENLGTDPSDTIKFVQEAATLSGVSRLLAEKLTELSSGQKQRVALAAAIANRPQILILDEPTSNLDAEGSQSLIKILGELKRNGVALIISEHRLHQFLPVADEFVYLQEGRIAARWDVEKFTSLSEHETAKFGLRHPDMKSDSEIKSYPAKDADGWHMTDVTYLYPSTKRGIKGITAEFPFGSVTVICGENGTGKTTLAKVLVGAAREQRGIVARNGKHLSRKERRLLSYFVMQDVDYQLYAGSVADEVVLGRQVDDALKARAWEALTAFGLTDLADRHPASLSGGQKQRVILATAYCSDAELIVLDEPTSGLDGHGMHEVVHWCRKLASEKKAVVVITHDELLAQLAGDYIVDLSLQKRG</sequence>
<dbReference type="InterPro" id="IPR027417">
    <property type="entry name" value="P-loop_NTPase"/>
</dbReference>
<feature type="domain" description="ABC transporter" evidence="11">
    <location>
        <begin position="288"/>
        <end position="493"/>
    </location>
</feature>
<dbReference type="SMART" id="SM00382">
    <property type="entry name" value="AAA"/>
    <property type="match status" value="2"/>
</dbReference>